<feature type="region of interest" description="Disordered" evidence="1">
    <location>
        <begin position="1"/>
        <end position="83"/>
    </location>
</feature>
<dbReference type="OMA" id="YSANTCH"/>
<feature type="region of interest" description="Disordered" evidence="1">
    <location>
        <begin position="1308"/>
        <end position="1376"/>
    </location>
</feature>
<name>A0A9W2Z3T5_BIOGL</name>
<feature type="region of interest" description="Disordered" evidence="1">
    <location>
        <begin position="726"/>
        <end position="745"/>
    </location>
</feature>
<feature type="compositionally biased region" description="Polar residues" evidence="1">
    <location>
        <begin position="676"/>
        <end position="691"/>
    </location>
</feature>
<feature type="compositionally biased region" description="Low complexity" evidence="1">
    <location>
        <begin position="1339"/>
        <end position="1358"/>
    </location>
</feature>
<feature type="region of interest" description="Disordered" evidence="1">
    <location>
        <begin position="284"/>
        <end position="377"/>
    </location>
</feature>
<dbReference type="Pfam" id="PF14722">
    <property type="entry name" value="KRAP_IP3R_bind"/>
    <property type="match status" value="1"/>
</dbReference>
<dbReference type="Proteomes" id="UP001165740">
    <property type="component" value="Chromosome 16"/>
</dbReference>
<gene>
    <name evidence="4 5 6" type="primary">LOC106078875</name>
</gene>
<feature type="region of interest" description="Disordered" evidence="1">
    <location>
        <begin position="676"/>
        <end position="706"/>
    </location>
</feature>
<feature type="region of interest" description="Disordered" evidence="1">
    <location>
        <begin position="198"/>
        <end position="219"/>
    </location>
</feature>
<organism evidence="3 4">
    <name type="scientific">Biomphalaria glabrata</name>
    <name type="common">Bloodfluke planorb</name>
    <name type="synonym">Freshwater snail</name>
    <dbReference type="NCBI Taxonomy" id="6526"/>
    <lineage>
        <taxon>Eukaryota</taxon>
        <taxon>Metazoa</taxon>
        <taxon>Spiralia</taxon>
        <taxon>Lophotrochozoa</taxon>
        <taxon>Mollusca</taxon>
        <taxon>Gastropoda</taxon>
        <taxon>Heterobranchia</taxon>
        <taxon>Euthyneura</taxon>
        <taxon>Panpulmonata</taxon>
        <taxon>Hygrophila</taxon>
        <taxon>Lymnaeoidea</taxon>
        <taxon>Planorbidae</taxon>
        <taxon>Biomphalaria</taxon>
    </lineage>
</organism>
<sequence length="1376" mass="152795">MEEKERKSISPDDTSPTKHVNGGPVTLDPTSKEGSAKKSGSGGGGFAGLARMLGTKAKGQEGTAVDSKRQKGCEDDLPLGTEADSLQINNSQHLDSGKQDAYERHQGVMGWQSFSSDVSNHTSASSASLELLLNERQLDPEIMLASLGFGLETEGFVPSLARIPERFLRQPSKATGISLPGVGEDVGADIFEEAPQATLSGPTSSESAPIPIPAAPRKRPGISTLVKTLSMIRMKTSFARAGHMSPSRTPPLAHQPSSILLPINQKYLASKGYYRQQGWPRGTFEEAEEETQKENMETKDAATKRKHFQRMKTNRQWSLCESGDHFEESPSKESGWQSQSLDDSLSLDSTHERHDSLGTRFSTNTESSTDSLDTPNIETERAFEEIRRQYNESLVRKRSSTDDLFLPPRPKDRLSSEDRDTDNDYLNTNDIRSNNYFISPASSRQATVEKAPTISRSSVSDETEDSQKNDGNNNQSVLSKCDKGSNIGEDFSRSQYNDSSTDVRIIVSSSDNLSGRHSPSNVGYDFHSRTSGKLSVKAVQRTSSDSGSTSSSGTAIGSSSIATTTDDLDTLRCVESDRDSLSGSVSPYGFSQKPVSSHSCQTLEADFKLAATLAAARPLSSKKNGASETRQNTQIRASRSRASGTFTVLEDSPRVQLSALPTSINPLELMKKLQNSQDELSRMGSVQSDSSGFGDFDPTSETGHQEFGMLRSNKGEIATQTSLNSYSKLSGSRHQEEKDSESQVDSNTRYVTMCYIPTLGAKPAGVSQTDHKHRAVRSDHSLYLSNRSSDAGRHERLTSSRPRGFSATSHHMDYVDSPQIRMGESRSDSPKVSSVHYVQKNKTWDLRRNGLPRSQDSTPITQRKFTSNLDLYTDEAGLHAKDSREGASQRRHSNDSLLNDTPISVELAQATGGAAVNSSTSVTMSSSIFTQPSGSPIITSHTPLAGNLSRISGEGQYPPSQFKPYRRNFSQQRSCDVLEDDFSISDGDLSPRKGWLDGQDQSHIEDYHRLTGSLPPSSYAYSLPPLSLSRNSDDFETYSSVESNSDYSIQSFPEGHSRSEILDSRRLAQLINQPIFYKGKRRSSGHYRPRRLFKEWSLLSKRKRLQEENRLLQYALQKYKTELSIMETSFMIDYQTVYPEMNQEEREELEELEYLWAEVRGQVVEMEQLLLARVKSVHSGNDFHSLMSSMGIINRMIELIKEQMYLQQVASARTKDIREEDLDDMDGHFHDELLIDERQKMFNEVNHRRSSARNTHSSSLSNIPADLNLSLEQIKSSLLSQVQLEIKESTKRLELDLKEKDKEIQELKERLSQSSETPFKPVRRWTPKSARSKSFTANSSQSSFGSKSLSSTPLSSSLSRKKSRLVGNSVVQETDV</sequence>
<dbReference type="PANTHER" id="PTHR17469">
    <property type="entry name" value="SPERM SPECIFIC ANTIGEN 2-RELATED"/>
    <property type="match status" value="1"/>
</dbReference>
<feature type="region of interest" description="Disordered" evidence="1">
    <location>
        <begin position="535"/>
        <end position="561"/>
    </location>
</feature>
<dbReference type="RefSeq" id="XP_055869603.1">
    <property type="nucleotide sequence ID" value="XM_056013628.1"/>
</dbReference>
<feature type="region of interest" description="Disordered" evidence="1">
    <location>
        <begin position="785"/>
        <end position="810"/>
    </location>
</feature>
<dbReference type="InterPro" id="IPR029325">
    <property type="entry name" value="ITPR-bd"/>
</dbReference>
<feature type="compositionally biased region" description="Low complexity" evidence="1">
    <location>
        <begin position="337"/>
        <end position="348"/>
    </location>
</feature>
<feature type="compositionally biased region" description="Basic residues" evidence="1">
    <location>
        <begin position="304"/>
        <end position="313"/>
    </location>
</feature>
<evidence type="ECO:0000313" key="4">
    <source>
        <dbReference type="RefSeq" id="XP_055869603.1"/>
    </source>
</evidence>
<reference evidence="4 5" key="1">
    <citation type="submission" date="2025-04" db="UniProtKB">
        <authorList>
            <consortium name="RefSeq"/>
        </authorList>
    </citation>
    <scope>IDENTIFICATION</scope>
</reference>
<keyword evidence="3" id="KW-1185">Reference proteome</keyword>
<dbReference type="InterPro" id="IPR043444">
    <property type="entry name" value="TESPA1-like"/>
</dbReference>
<feature type="compositionally biased region" description="Basic and acidic residues" evidence="1">
    <location>
        <begin position="409"/>
        <end position="418"/>
    </location>
</feature>
<dbReference type="OrthoDB" id="6088188at2759"/>
<evidence type="ECO:0000259" key="2">
    <source>
        <dbReference type="SMART" id="SM01257"/>
    </source>
</evidence>
<protein>
    <submittedName>
        <fullName evidence="4 5">Uncharacterized protein LOC106078875 isoform X1</fullName>
    </submittedName>
</protein>
<feature type="compositionally biased region" description="Basic and acidic residues" evidence="1">
    <location>
        <begin position="1"/>
        <end position="10"/>
    </location>
</feature>
<evidence type="ECO:0000313" key="3">
    <source>
        <dbReference type="Proteomes" id="UP001165740"/>
    </source>
</evidence>
<feature type="compositionally biased region" description="Polar residues" evidence="1">
    <location>
        <begin position="469"/>
        <end position="478"/>
    </location>
</feature>
<dbReference type="SMART" id="SM01257">
    <property type="entry name" value="KRAP_IP3R_bind"/>
    <property type="match status" value="1"/>
</dbReference>
<dbReference type="RefSeq" id="XP_055869604.1">
    <property type="nucleotide sequence ID" value="XM_056013629.1"/>
</dbReference>
<feature type="compositionally biased region" description="Polar residues" evidence="1">
    <location>
        <begin position="359"/>
        <end position="377"/>
    </location>
</feature>
<feature type="compositionally biased region" description="Basic and acidic residues" evidence="1">
    <location>
        <begin position="879"/>
        <end position="894"/>
    </location>
</feature>
<evidence type="ECO:0000256" key="1">
    <source>
        <dbReference type="SAM" id="MobiDB-lite"/>
    </source>
</evidence>
<accession>A0A9W2Z3T5</accession>
<feature type="compositionally biased region" description="Low complexity" evidence="1">
    <location>
        <begin position="542"/>
        <end position="561"/>
    </location>
</feature>
<evidence type="ECO:0000313" key="5">
    <source>
        <dbReference type="RefSeq" id="XP_055869604.1"/>
    </source>
</evidence>
<dbReference type="GeneID" id="106078875"/>
<feature type="compositionally biased region" description="Basic and acidic residues" evidence="1">
    <location>
        <begin position="322"/>
        <end position="331"/>
    </location>
</feature>
<feature type="region of interest" description="Disordered" evidence="1">
    <location>
        <begin position="618"/>
        <end position="641"/>
    </location>
</feature>
<feature type="region of interest" description="Disordered" evidence="1">
    <location>
        <begin position="879"/>
        <end position="898"/>
    </location>
</feature>
<feature type="compositionally biased region" description="Polar residues" evidence="1">
    <location>
        <begin position="424"/>
        <end position="446"/>
    </location>
</feature>
<feature type="compositionally biased region" description="Polar residues" evidence="1">
    <location>
        <begin position="198"/>
        <end position="207"/>
    </location>
</feature>
<feature type="region of interest" description="Disordered" evidence="1">
    <location>
        <begin position="394"/>
        <end position="499"/>
    </location>
</feature>
<dbReference type="RefSeq" id="XP_055869605.1">
    <property type="nucleotide sequence ID" value="XM_056013630.1"/>
</dbReference>
<feature type="domain" description="ITPR-interacting" evidence="2">
    <location>
        <begin position="106"/>
        <end position="264"/>
    </location>
</feature>
<feature type="compositionally biased region" description="Basic and acidic residues" evidence="1">
    <location>
        <begin position="290"/>
        <end position="303"/>
    </location>
</feature>
<evidence type="ECO:0000313" key="6">
    <source>
        <dbReference type="RefSeq" id="XP_055869605.1"/>
    </source>
</evidence>
<proteinExistence type="predicted"/>
<feature type="compositionally biased region" description="Polar residues" evidence="1">
    <location>
        <begin position="621"/>
        <end position="641"/>
    </location>
</feature>
<dbReference type="GO" id="GO:0005102">
    <property type="term" value="F:signaling receptor binding"/>
    <property type="evidence" value="ECO:0007669"/>
    <property type="project" value="InterPro"/>
</dbReference>
<dbReference type="PANTHER" id="PTHR17469:SF15">
    <property type="entry name" value="ITPR-INTERACTING DOMAIN-CONTAINING PROTEIN"/>
    <property type="match status" value="1"/>
</dbReference>